<dbReference type="Gene3D" id="1.10.540.10">
    <property type="entry name" value="Acyl-CoA dehydrogenase/oxidase, N-terminal domain"/>
    <property type="match status" value="1"/>
</dbReference>
<dbReference type="Proteomes" id="UP000266340">
    <property type="component" value="Unassembled WGS sequence"/>
</dbReference>
<dbReference type="InterPro" id="IPR009100">
    <property type="entry name" value="AcylCoA_DH/oxidase_NM_dom_sf"/>
</dbReference>
<feature type="domain" description="Acyl-CoA dehydrogenase/oxidase N-terminal" evidence="1">
    <location>
        <begin position="18"/>
        <end position="117"/>
    </location>
</feature>
<reference evidence="2 3" key="1">
    <citation type="submission" date="2018-09" db="EMBL/GenBank/DDBJ databases">
        <title>Cohnella cavernae sp. nov., isolated from a karst cave.</title>
        <authorList>
            <person name="Zhu H."/>
        </authorList>
    </citation>
    <scope>NUCLEOTIDE SEQUENCE [LARGE SCALE GENOMIC DNA]</scope>
    <source>
        <strain evidence="2 3">K2E09-144</strain>
    </source>
</reference>
<gene>
    <name evidence="2" type="ORF">D3H35_02560</name>
</gene>
<dbReference type="GO" id="GO:0016627">
    <property type="term" value="F:oxidoreductase activity, acting on the CH-CH group of donors"/>
    <property type="evidence" value="ECO:0007669"/>
    <property type="project" value="InterPro"/>
</dbReference>
<organism evidence="2 3">
    <name type="scientific">Cohnella faecalis</name>
    <dbReference type="NCBI Taxonomy" id="2315694"/>
    <lineage>
        <taxon>Bacteria</taxon>
        <taxon>Bacillati</taxon>
        <taxon>Bacillota</taxon>
        <taxon>Bacilli</taxon>
        <taxon>Bacillales</taxon>
        <taxon>Paenibacillaceae</taxon>
        <taxon>Cohnella</taxon>
    </lineage>
</organism>
<dbReference type="Pfam" id="PF02771">
    <property type="entry name" value="Acyl-CoA_dh_N"/>
    <property type="match status" value="1"/>
</dbReference>
<comment type="caution">
    <text evidence="2">The sequence shown here is derived from an EMBL/GenBank/DDBJ whole genome shotgun (WGS) entry which is preliminary data.</text>
</comment>
<proteinExistence type="predicted"/>
<dbReference type="InterPro" id="IPR037069">
    <property type="entry name" value="AcylCoA_DH/ox_N_sf"/>
</dbReference>
<accession>A0A398CYX1</accession>
<evidence type="ECO:0000313" key="3">
    <source>
        <dbReference type="Proteomes" id="UP000266340"/>
    </source>
</evidence>
<protein>
    <recommendedName>
        <fullName evidence="1">Acyl-CoA dehydrogenase/oxidase N-terminal domain-containing protein</fullName>
    </recommendedName>
</protein>
<sequence>MLLTEEQRRQVERLELTEWQHGLLLQVRELGRSVIGPAAKRVDRDGDYPREAIEALKRSGLTALAVPQAAGGFGAGFRGDVLALPLVLMEIASWCSSASQVLALHNSGVQYIHALGTRLRQTFSSRRYGKARCSAASAARIGPTARAPDCAAR</sequence>
<dbReference type="SUPFAM" id="SSF56645">
    <property type="entry name" value="Acyl-CoA dehydrogenase NM domain-like"/>
    <property type="match status" value="1"/>
</dbReference>
<dbReference type="RefSeq" id="WP_119147635.1">
    <property type="nucleotide sequence ID" value="NZ_QXJM01000016.1"/>
</dbReference>
<dbReference type="InterPro" id="IPR013786">
    <property type="entry name" value="AcylCoA_DH/ox_N"/>
</dbReference>
<name>A0A398CYX1_9BACL</name>
<keyword evidence="3" id="KW-1185">Reference proteome</keyword>
<dbReference type="GO" id="GO:0050660">
    <property type="term" value="F:flavin adenine dinucleotide binding"/>
    <property type="evidence" value="ECO:0007669"/>
    <property type="project" value="InterPro"/>
</dbReference>
<evidence type="ECO:0000259" key="1">
    <source>
        <dbReference type="Pfam" id="PF02771"/>
    </source>
</evidence>
<dbReference type="EMBL" id="QXJM01000016">
    <property type="protein sequence ID" value="RIE05037.1"/>
    <property type="molecule type" value="Genomic_DNA"/>
</dbReference>
<evidence type="ECO:0000313" key="2">
    <source>
        <dbReference type="EMBL" id="RIE05037.1"/>
    </source>
</evidence>
<dbReference type="OrthoDB" id="2986495at2"/>
<dbReference type="AlphaFoldDB" id="A0A398CYX1"/>